<comment type="subcellular location">
    <subcellularLocation>
        <location evidence="1">Cell membrane</location>
        <topology evidence="1">Multi-pass membrane protein</topology>
    </subcellularLocation>
</comment>
<dbReference type="FunFam" id="1.20.1560.10:FF:000011">
    <property type="entry name" value="Multidrug ABC transporter ATP-binding protein"/>
    <property type="match status" value="1"/>
</dbReference>
<keyword evidence="7 13" id="KW-0067">ATP-binding</keyword>
<evidence type="ECO:0000256" key="3">
    <source>
        <dbReference type="ARBA" id="ARBA00022448"/>
    </source>
</evidence>
<dbReference type="InterPro" id="IPR017871">
    <property type="entry name" value="ABC_transporter-like_CS"/>
</dbReference>
<evidence type="ECO:0000256" key="9">
    <source>
        <dbReference type="ARBA" id="ARBA00023136"/>
    </source>
</evidence>
<dbReference type="PROSITE" id="PS50929">
    <property type="entry name" value="ABC_TM1F"/>
    <property type="match status" value="1"/>
</dbReference>
<dbReference type="SUPFAM" id="SSF52540">
    <property type="entry name" value="P-loop containing nucleoside triphosphate hydrolases"/>
    <property type="match status" value="1"/>
</dbReference>
<dbReference type="SUPFAM" id="SSF90123">
    <property type="entry name" value="ABC transporter transmembrane region"/>
    <property type="match status" value="1"/>
</dbReference>
<dbReference type="PROSITE" id="PS00211">
    <property type="entry name" value="ABC_TRANSPORTER_1"/>
    <property type="match status" value="1"/>
</dbReference>
<dbReference type="InterPro" id="IPR027417">
    <property type="entry name" value="P-loop_NTPase"/>
</dbReference>
<keyword evidence="5 10" id="KW-0812">Transmembrane</keyword>
<feature type="transmembrane region" description="Helical" evidence="10">
    <location>
        <begin position="81"/>
        <end position="106"/>
    </location>
</feature>
<gene>
    <name evidence="13" type="ORF">BM74_16465</name>
</gene>
<evidence type="ECO:0000256" key="6">
    <source>
        <dbReference type="ARBA" id="ARBA00022741"/>
    </source>
</evidence>
<comment type="caution">
    <text evidence="13">The sequence shown here is derived from an EMBL/GenBank/DDBJ whole genome shotgun (WGS) entry which is preliminary data.</text>
</comment>
<feature type="domain" description="ABC transporter" evidence="11">
    <location>
        <begin position="356"/>
        <end position="590"/>
    </location>
</feature>
<dbReference type="InterPro" id="IPR036640">
    <property type="entry name" value="ABC1_TM_sf"/>
</dbReference>
<keyword evidence="3" id="KW-0813">Transport</keyword>
<dbReference type="EMBL" id="LDER01000219">
    <property type="protein sequence ID" value="RVU63198.1"/>
    <property type="molecule type" value="Genomic_DNA"/>
</dbReference>
<dbReference type="Pfam" id="PF00005">
    <property type="entry name" value="ABC_tran"/>
    <property type="match status" value="1"/>
</dbReference>
<feature type="transmembrane region" description="Helical" evidence="10">
    <location>
        <begin position="179"/>
        <end position="198"/>
    </location>
</feature>
<keyword evidence="4" id="KW-1003">Cell membrane</keyword>
<dbReference type="AlphaFoldDB" id="A0A437SJN6"/>
<evidence type="ECO:0000313" key="14">
    <source>
        <dbReference type="Proteomes" id="UP000286687"/>
    </source>
</evidence>
<feature type="domain" description="ABC transmembrane type-1" evidence="12">
    <location>
        <begin position="42"/>
        <end position="322"/>
    </location>
</feature>
<feature type="transmembrane region" description="Helical" evidence="10">
    <location>
        <begin position="273"/>
        <end position="300"/>
    </location>
</feature>
<evidence type="ECO:0000256" key="4">
    <source>
        <dbReference type="ARBA" id="ARBA00022475"/>
    </source>
</evidence>
<sequence>MSKFQNLFKKKDKRNNTQVKKLRTVFRIWNYLGYQKTSLICVIFLVFLTTLLSLLSPYYMGIIVDKYIMSKDLNGTVQMCWLLILIFGITTFLTWLQTFIMVNIALKTIRKIRQDLFRKIHQLSLRFFDMHSNGDLMSRITNDIDNLEQALTQSIVQIISSLLTVVGVTITMFSIDWILAIITVIPVPIMFFITKRLVTYSSTNFRKRQKDLGDMNGFIEESIAGADVITLYGKQKEILNNFNKINERLRISATKSDTFSAFIYPVMNFINNLGIGIVIGVGAIMVLNGITTVGIIVAFINYSRQFSRPLRQLATLMNTIQAAAAGGERIFEIMDETPEIQNKTDAIITRKLQGNVTFDHVTFGYKNEKEILKDINLQATSGQTIALVGPTGSGKTTIINLLTRFYDIQKGHIRIDGRNIKDYDINSLRSKIGVVLQDTYLFAGTIMENIRYGRLNASNEEVVAAAQAASAHDFIKHLSDQYETKIASEGTNLSQGQKQLIAIARAILVNADILILDEATSNIDTRTELQIQAGLNNLMRGRTSFVIAHRLKTIEKADQILVIKNGRIFERGDHISLMEKKGLYFQLYKKQFGI</sequence>
<reference evidence="13 14" key="1">
    <citation type="submission" date="2018-01" db="EMBL/GenBank/DDBJ databases">
        <title>Complete genome sequence of G25-42.</title>
        <authorList>
            <person name="Zheng Z."/>
            <person name="Sun M."/>
        </authorList>
    </citation>
    <scope>NUCLEOTIDE SEQUENCE [LARGE SCALE GENOMIC DNA]</scope>
    <source>
        <strain evidence="13 14">G25-42</strain>
    </source>
</reference>
<comment type="similarity">
    <text evidence="2">Belongs to the ABC transporter superfamily.</text>
</comment>
<keyword evidence="8 10" id="KW-1133">Transmembrane helix</keyword>
<dbReference type="PROSITE" id="PS50893">
    <property type="entry name" value="ABC_TRANSPORTER_2"/>
    <property type="match status" value="1"/>
</dbReference>
<dbReference type="GO" id="GO:0005886">
    <property type="term" value="C:plasma membrane"/>
    <property type="evidence" value="ECO:0007669"/>
    <property type="project" value="UniProtKB-SubCell"/>
</dbReference>
<keyword evidence="9 10" id="KW-0472">Membrane</keyword>
<evidence type="ECO:0000256" key="2">
    <source>
        <dbReference type="ARBA" id="ARBA00005417"/>
    </source>
</evidence>
<dbReference type="GO" id="GO:0016887">
    <property type="term" value="F:ATP hydrolysis activity"/>
    <property type="evidence" value="ECO:0007669"/>
    <property type="project" value="InterPro"/>
</dbReference>
<feature type="transmembrane region" description="Helical" evidence="10">
    <location>
        <begin position="37"/>
        <end position="61"/>
    </location>
</feature>
<evidence type="ECO:0000256" key="7">
    <source>
        <dbReference type="ARBA" id="ARBA00022840"/>
    </source>
</evidence>
<organism evidence="13 14">
    <name type="scientific">Bacillus thuringiensis</name>
    <dbReference type="NCBI Taxonomy" id="1428"/>
    <lineage>
        <taxon>Bacteria</taxon>
        <taxon>Bacillati</taxon>
        <taxon>Bacillota</taxon>
        <taxon>Bacilli</taxon>
        <taxon>Bacillales</taxon>
        <taxon>Bacillaceae</taxon>
        <taxon>Bacillus</taxon>
        <taxon>Bacillus cereus group</taxon>
    </lineage>
</organism>
<evidence type="ECO:0000256" key="5">
    <source>
        <dbReference type="ARBA" id="ARBA00022692"/>
    </source>
</evidence>
<dbReference type="CDD" id="cd18547">
    <property type="entry name" value="ABC_6TM_Tm288_like"/>
    <property type="match status" value="1"/>
</dbReference>
<evidence type="ECO:0000259" key="12">
    <source>
        <dbReference type="PROSITE" id="PS50929"/>
    </source>
</evidence>
<dbReference type="InterPro" id="IPR011527">
    <property type="entry name" value="ABC1_TM_dom"/>
</dbReference>
<dbReference type="Gene3D" id="3.40.50.300">
    <property type="entry name" value="P-loop containing nucleotide triphosphate hydrolases"/>
    <property type="match status" value="1"/>
</dbReference>
<evidence type="ECO:0000256" key="1">
    <source>
        <dbReference type="ARBA" id="ARBA00004651"/>
    </source>
</evidence>
<name>A0A437SJN6_BACTU</name>
<dbReference type="PANTHER" id="PTHR43394">
    <property type="entry name" value="ATP-DEPENDENT PERMEASE MDL1, MITOCHONDRIAL"/>
    <property type="match status" value="1"/>
</dbReference>
<accession>A0A437SJN6</accession>
<feature type="transmembrane region" description="Helical" evidence="10">
    <location>
        <begin position="155"/>
        <end position="173"/>
    </location>
</feature>
<dbReference type="Gene3D" id="1.20.1560.10">
    <property type="entry name" value="ABC transporter type 1, transmembrane domain"/>
    <property type="match status" value="1"/>
</dbReference>
<evidence type="ECO:0000259" key="11">
    <source>
        <dbReference type="PROSITE" id="PS50893"/>
    </source>
</evidence>
<dbReference type="InterPro" id="IPR039421">
    <property type="entry name" value="Type_1_exporter"/>
</dbReference>
<dbReference type="FunFam" id="3.40.50.300:FF:000287">
    <property type="entry name" value="Multidrug ABC transporter ATP-binding protein"/>
    <property type="match status" value="1"/>
</dbReference>
<evidence type="ECO:0000313" key="13">
    <source>
        <dbReference type="EMBL" id="RVU63198.1"/>
    </source>
</evidence>
<protein>
    <submittedName>
        <fullName evidence="13">Multidrug ABC transporter ATP-binding protein</fullName>
    </submittedName>
</protein>
<dbReference type="Proteomes" id="UP000286687">
    <property type="component" value="Unassembled WGS sequence"/>
</dbReference>
<evidence type="ECO:0000256" key="10">
    <source>
        <dbReference type="SAM" id="Phobius"/>
    </source>
</evidence>
<dbReference type="Pfam" id="PF00664">
    <property type="entry name" value="ABC_membrane"/>
    <property type="match status" value="1"/>
</dbReference>
<keyword evidence="6" id="KW-0547">Nucleotide-binding</keyword>
<dbReference type="GO" id="GO:0015421">
    <property type="term" value="F:ABC-type oligopeptide transporter activity"/>
    <property type="evidence" value="ECO:0007669"/>
    <property type="project" value="TreeGrafter"/>
</dbReference>
<dbReference type="InterPro" id="IPR003593">
    <property type="entry name" value="AAA+_ATPase"/>
</dbReference>
<proteinExistence type="inferred from homology"/>
<dbReference type="GO" id="GO:0005524">
    <property type="term" value="F:ATP binding"/>
    <property type="evidence" value="ECO:0007669"/>
    <property type="project" value="UniProtKB-KW"/>
</dbReference>
<dbReference type="PANTHER" id="PTHR43394:SF1">
    <property type="entry name" value="ATP-BINDING CASSETTE SUB-FAMILY B MEMBER 10, MITOCHONDRIAL"/>
    <property type="match status" value="1"/>
</dbReference>
<evidence type="ECO:0000256" key="8">
    <source>
        <dbReference type="ARBA" id="ARBA00022989"/>
    </source>
</evidence>
<dbReference type="RefSeq" id="WP_127813766.1">
    <property type="nucleotide sequence ID" value="NZ_LDER01000219.1"/>
</dbReference>
<dbReference type="SMART" id="SM00382">
    <property type="entry name" value="AAA"/>
    <property type="match status" value="1"/>
</dbReference>
<dbReference type="InterPro" id="IPR003439">
    <property type="entry name" value="ABC_transporter-like_ATP-bd"/>
</dbReference>